<feature type="transmembrane region" description="Helical" evidence="1">
    <location>
        <begin position="6"/>
        <end position="24"/>
    </location>
</feature>
<evidence type="ECO:0000256" key="1">
    <source>
        <dbReference type="SAM" id="Phobius"/>
    </source>
</evidence>
<name>A0A3B1CI36_9ZZZZ</name>
<dbReference type="EMBL" id="UOGE01000087">
    <property type="protein sequence ID" value="VAX23614.1"/>
    <property type="molecule type" value="Genomic_DNA"/>
</dbReference>
<accession>A0A3B1CI36</accession>
<dbReference type="AlphaFoldDB" id="A0A3B1CI36"/>
<keyword evidence="1" id="KW-0812">Transmembrane</keyword>
<protein>
    <submittedName>
        <fullName evidence="2">Uncharacterized protein</fullName>
    </submittedName>
</protein>
<keyword evidence="1" id="KW-0472">Membrane</keyword>
<keyword evidence="1" id="KW-1133">Transmembrane helix</keyword>
<evidence type="ECO:0000313" key="2">
    <source>
        <dbReference type="EMBL" id="VAX23614.1"/>
    </source>
</evidence>
<organism evidence="2">
    <name type="scientific">hydrothermal vent metagenome</name>
    <dbReference type="NCBI Taxonomy" id="652676"/>
    <lineage>
        <taxon>unclassified sequences</taxon>
        <taxon>metagenomes</taxon>
        <taxon>ecological metagenomes</taxon>
    </lineage>
</organism>
<proteinExistence type="predicted"/>
<reference evidence="2" key="1">
    <citation type="submission" date="2018-06" db="EMBL/GenBank/DDBJ databases">
        <authorList>
            <person name="Zhirakovskaya E."/>
        </authorList>
    </citation>
    <scope>NUCLEOTIDE SEQUENCE</scope>
</reference>
<sequence>MVTPRWFIYVIVVIVSLVKIIAMIRRELRGRKWDLEKNFDWYKSQYPKLVGDSWIKCFSCSGESVHLRDMGMSSKVTMNSHICAICGEELYRSVTPR</sequence>
<gene>
    <name evidence="2" type="ORF">MNBD_NITROSPINAE02-940</name>
</gene>